<dbReference type="AlphaFoldDB" id="A0A0P8WLW1"/>
<sequence>MPVNSFHNFPMSWKPHINNNKKPLYKMPLEAGTSLAARVAIEHKT</sequence>
<protein>
    <submittedName>
        <fullName evidence="1">Uncharacterized protein</fullName>
    </submittedName>
</protein>
<name>A0A0P8WLW1_9CLOT</name>
<dbReference type="Proteomes" id="UP000050326">
    <property type="component" value="Unassembled WGS sequence"/>
</dbReference>
<evidence type="ECO:0000313" key="1">
    <source>
        <dbReference type="EMBL" id="KPU43473.1"/>
    </source>
</evidence>
<dbReference type="EMBL" id="LKET01000039">
    <property type="protein sequence ID" value="KPU43473.1"/>
    <property type="molecule type" value="Genomic_DNA"/>
</dbReference>
<gene>
    <name evidence="1" type="ORF">OXPF_29140</name>
</gene>
<keyword evidence="2" id="KW-1185">Reference proteome</keyword>
<comment type="caution">
    <text evidence="1">The sequence shown here is derived from an EMBL/GenBank/DDBJ whole genome shotgun (WGS) entry which is preliminary data.</text>
</comment>
<accession>A0A0P8WLW1</accession>
<reference evidence="1 2" key="1">
    <citation type="submission" date="2015-09" db="EMBL/GenBank/DDBJ databases">
        <title>Genome sequence of Oxobacter pfennigii DSM 3222.</title>
        <authorList>
            <person name="Poehlein A."/>
            <person name="Bengelsdorf F.R."/>
            <person name="Schiel-Bengelsdorf B."/>
            <person name="Duerre P."/>
            <person name="Daniel R."/>
        </authorList>
    </citation>
    <scope>NUCLEOTIDE SEQUENCE [LARGE SCALE GENOMIC DNA]</scope>
    <source>
        <strain evidence="1 2">DSM 3222</strain>
    </source>
</reference>
<proteinExistence type="predicted"/>
<organism evidence="1 2">
    <name type="scientific">Oxobacter pfennigii</name>
    <dbReference type="NCBI Taxonomy" id="36849"/>
    <lineage>
        <taxon>Bacteria</taxon>
        <taxon>Bacillati</taxon>
        <taxon>Bacillota</taxon>
        <taxon>Clostridia</taxon>
        <taxon>Eubacteriales</taxon>
        <taxon>Clostridiaceae</taxon>
        <taxon>Oxobacter</taxon>
    </lineage>
</organism>
<evidence type="ECO:0000313" key="2">
    <source>
        <dbReference type="Proteomes" id="UP000050326"/>
    </source>
</evidence>